<evidence type="ECO:0000313" key="2">
    <source>
        <dbReference type="Proteomes" id="UP000828251"/>
    </source>
</evidence>
<name>A0A9D3USG3_9ROSI</name>
<evidence type="ECO:0000313" key="1">
    <source>
        <dbReference type="EMBL" id="KAH1056144.1"/>
    </source>
</evidence>
<dbReference type="AlphaFoldDB" id="A0A9D3USG3"/>
<protein>
    <submittedName>
        <fullName evidence="1">Uncharacterized protein</fullName>
    </submittedName>
</protein>
<sequence>WPSPCGPHSHTLATTRPCLAHDHTFVDHTNVSHTRPAVRGTTRPCGINRTVFRLLPKFDFCISGTHLVRL</sequence>
<accession>A0A9D3USG3</accession>
<organism evidence="1 2">
    <name type="scientific">Gossypium stocksii</name>
    <dbReference type="NCBI Taxonomy" id="47602"/>
    <lineage>
        <taxon>Eukaryota</taxon>
        <taxon>Viridiplantae</taxon>
        <taxon>Streptophyta</taxon>
        <taxon>Embryophyta</taxon>
        <taxon>Tracheophyta</taxon>
        <taxon>Spermatophyta</taxon>
        <taxon>Magnoliopsida</taxon>
        <taxon>eudicotyledons</taxon>
        <taxon>Gunneridae</taxon>
        <taxon>Pentapetalae</taxon>
        <taxon>rosids</taxon>
        <taxon>malvids</taxon>
        <taxon>Malvales</taxon>
        <taxon>Malvaceae</taxon>
        <taxon>Malvoideae</taxon>
        <taxon>Gossypium</taxon>
    </lineage>
</organism>
<gene>
    <name evidence="1" type="ORF">J1N35_034209</name>
</gene>
<dbReference type="Proteomes" id="UP000828251">
    <property type="component" value="Unassembled WGS sequence"/>
</dbReference>
<proteinExistence type="predicted"/>
<dbReference type="EMBL" id="JAIQCV010000010">
    <property type="protein sequence ID" value="KAH1056144.1"/>
    <property type="molecule type" value="Genomic_DNA"/>
</dbReference>
<reference evidence="1 2" key="1">
    <citation type="journal article" date="2021" name="Plant Biotechnol. J.">
        <title>Multi-omics assisted identification of the key and species-specific regulatory components of drought-tolerant mechanisms in Gossypium stocksii.</title>
        <authorList>
            <person name="Yu D."/>
            <person name="Ke L."/>
            <person name="Zhang D."/>
            <person name="Wu Y."/>
            <person name="Sun Y."/>
            <person name="Mei J."/>
            <person name="Sun J."/>
            <person name="Sun Y."/>
        </authorList>
    </citation>
    <scope>NUCLEOTIDE SEQUENCE [LARGE SCALE GENOMIC DNA]</scope>
    <source>
        <strain evidence="2">cv. E1</strain>
        <tissue evidence="1">Leaf</tissue>
    </source>
</reference>
<comment type="caution">
    <text evidence="1">The sequence shown here is derived from an EMBL/GenBank/DDBJ whole genome shotgun (WGS) entry which is preliminary data.</text>
</comment>
<keyword evidence="2" id="KW-1185">Reference proteome</keyword>
<feature type="non-terminal residue" evidence="1">
    <location>
        <position position="1"/>
    </location>
</feature>